<keyword evidence="6 7" id="KW-0472">Membrane</keyword>
<proteinExistence type="inferred from homology"/>
<sequence>MPLAPLVRRLVPAHRAVLAVTALVAIAAGLLGSGLEKHLSYGGYTSDSFASVRAERLLAERFGAGSPNLILVVRADTDLAGPAAATAGRTLVARVTRTPGVVSVQSPWTTGDPALRADDSRTGLVLVRLGGDEDTVHHTAQHLVPRLTGRQGPLHVEATGAARVNQEVERRSAEDLTRAELLAAPLTLLILLIAFGSLTTAALPVLVGVVSVTGTLAVLRLLTGFTPVSVFAMNLTTALGFGLAVDYSLFVVTRYREELARGRDITEAIVVSLRTAGRTVAFSALTVMLSLAALLVFPLYFLRSLAYAGIAVVALSAVATVLVMPPLLALAGRRIDRFDPFARLRRRTGGGLWRRLALGVMRRPVAVGAAASVVLIALAIPFTQAKFGLMDDRVLPRDSPAQLAADTVRREFADAGTSPVVITVSGLAPSREAADLTDYARRLSRLAHTERVDTAVGSFAAGRRVGPPREGFRTGADAWLSLRSTAAPDSPAAERQVRAVRALAAPGTVLVGGDAATLADTKDVLADRLPWAVLIIASSMLVLLFLFSGSVVIPVKQLVLNLLSLTASFGAMVFVFQEGRLKWLVGDFVHTGRLELTVPLLMFCVAFGLAMDYSVFLLARIREEYAATADNTRAVAFGMERSGRLITAAALIVATVLGAMATSELAVLKLLGVGLALAVLVDATIVRGLLVPAAMRLLGHRNWWAPRPLRALHARLGLKDE</sequence>
<dbReference type="PANTHER" id="PTHR33406">
    <property type="entry name" value="MEMBRANE PROTEIN MJ1562-RELATED"/>
    <property type="match status" value="1"/>
</dbReference>
<dbReference type="InterPro" id="IPR050545">
    <property type="entry name" value="Mycobact_MmpL"/>
</dbReference>
<feature type="transmembrane region" description="Helical" evidence="7">
    <location>
        <begin position="529"/>
        <end position="547"/>
    </location>
</feature>
<feature type="transmembrane region" description="Helical" evidence="7">
    <location>
        <begin position="12"/>
        <end position="31"/>
    </location>
</feature>
<keyword evidence="4 7" id="KW-0812">Transmembrane</keyword>
<dbReference type="SUPFAM" id="SSF82866">
    <property type="entry name" value="Multidrug efflux transporter AcrB transmembrane domain"/>
    <property type="match status" value="2"/>
</dbReference>
<evidence type="ECO:0000256" key="7">
    <source>
        <dbReference type="SAM" id="Phobius"/>
    </source>
</evidence>
<feature type="transmembrane region" description="Helical" evidence="7">
    <location>
        <begin position="667"/>
        <end position="690"/>
    </location>
</feature>
<evidence type="ECO:0000256" key="4">
    <source>
        <dbReference type="ARBA" id="ARBA00022692"/>
    </source>
</evidence>
<evidence type="ECO:0000256" key="3">
    <source>
        <dbReference type="ARBA" id="ARBA00022475"/>
    </source>
</evidence>
<dbReference type="RefSeq" id="WP_345693030.1">
    <property type="nucleotide sequence ID" value="NZ_BAABIT010000001.1"/>
</dbReference>
<feature type="transmembrane region" description="Helical" evidence="7">
    <location>
        <begin position="596"/>
        <end position="621"/>
    </location>
</feature>
<comment type="similarity">
    <text evidence="2">Belongs to the resistance-nodulation-cell division (RND) (TC 2.A.6) family. MmpL subfamily.</text>
</comment>
<evidence type="ECO:0000313" key="9">
    <source>
        <dbReference type="EMBL" id="MFC5021038.1"/>
    </source>
</evidence>
<feature type="transmembrane region" description="Helical" evidence="7">
    <location>
        <begin position="181"/>
        <end position="210"/>
    </location>
</feature>
<dbReference type="InterPro" id="IPR000731">
    <property type="entry name" value="SSD"/>
</dbReference>
<keyword evidence="5 7" id="KW-1133">Transmembrane helix</keyword>
<feature type="domain" description="SSD" evidence="8">
    <location>
        <begin position="190"/>
        <end position="330"/>
    </location>
</feature>
<evidence type="ECO:0000256" key="6">
    <source>
        <dbReference type="ARBA" id="ARBA00023136"/>
    </source>
</evidence>
<evidence type="ECO:0000256" key="2">
    <source>
        <dbReference type="ARBA" id="ARBA00010157"/>
    </source>
</evidence>
<dbReference type="Proteomes" id="UP001595829">
    <property type="component" value="Unassembled WGS sequence"/>
</dbReference>
<evidence type="ECO:0000256" key="5">
    <source>
        <dbReference type="ARBA" id="ARBA00022989"/>
    </source>
</evidence>
<comment type="caution">
    <text evidence="9">The sequence shown here is derived from an EMBL/GenBank/DDBJ whole genome shotgun (WGS) entry which is preliminary data.</text>
</comment>
<name>A0ABV9X8J5_9ACTN</name>
<evidence type="ECO:0000313" key="10">
    <source>
        <dbReference type="Proteomes" id="UP001595829"/>
    </source>
</evidence>
<dbReference type="Gene3D" id="1.20.1640.10">
    <property type="entry name" value="Multidrug efflux transporter AcrB transmembrane domain"/>
    <property type="match status" value="2"/>
</dbReference>
<keyword evidence="10" id="KW-1185">Reference proteome</keyword>
<dbReference type="Pfam" id="PF03176">
    <property type="entry name" value="MMPL"/>
    <property type="match status" value="2"/>
</dbReference>
<feature type="transmembrane region" description="Helical" evidence="7">
    <location>
        <begin position="642"/>
        <end position="661"/>
    </location>
</feature>
<gene>
    <name evidence="9" type="ORF">ACFPM3_02595</name>
</gene>
<feature type="transmembrane region" description="Helical" evidence="7">
    <location>
        <begin position="280"/>
        <end position="301"/>
    </location>
</feature>
<feature type="transmembrane region" description="Helical" evidence="7">
    <location>
        <begin position="307"/>
        <end position="331"/>
    </location>
</feature>
<keyword evidence="3" id="KW-1003">Cell membrane</keyword>
<feature type="transmembrane region" description="Helical" evidence="7">
    <location>
        <begin position="559"/>
        <end position="576"/>
    </location>
</feature>
<feature type="transmembrane region" description="Helical" evidence="7">
    <location>
        <begin position="230"/>
        <end position="253"/>
    </location>
</feature>
<comment type="subcellular location">
    <subcellularLocation>
        <location evidence="1">Cell membrane</location>
        <topology evidence="1">Multi-pass membrane protein</topology>
    </subcellularLocation>
</comment>
<organism evidence="9 10">
    <name type="scientific">Streptomyces coeruleoprunus</name>
    <dbReference type="NCBI Taxonomy" id="285563"/>
    <lineage>
        <taxon>Bacteria</taxon>
        <taxon>Bacillati</taxon>
        <taxon>Actinomycetota</taxon>
        <taxon>Actinomycetes</taxon>
        <taxon>Kitasatosporales</taxon>
        <taxon>Streptomycetaceae</taxon>
        <taxon>Streptomyces</taxon>
    </lineage>
</organism>
<accession>A0ABV9X8J5</accession>
<dbReference type="EMBL" id="JBHSJD010000002">
    <property type="protein sequence ID" value="MFC5021038.1"/>
    <property type="molecule type" value="Genomic_DNA"/>
</dbReference>
<evidence type="ECO:0000256" key="1">
    <source>
        <dbReference type="ARBA" id="ARBA00004651"/>
    </source>
</evidence>
<evidence type="ECO:0000259" key="8">
    <source>
        <dbReference type="PROSITE" id="PS50156"/>
    </source>
</evidence>
<dbReference type="PANTHER" id="PTHR33406:SF11">
    <property type="entry name" value="MEMBRANE PROTEIN SCO6666-RELATED"/>
    <property type="match status" value="1"/>
</dbReference>
<feature type="transmembrane region" description="Helical" evidence="7">
    <location>
        <begin position="364"/>
        <end position="383"/>
    </location>
</feature>
<reference evidence="10" key="1">
    <citation type="journal article" date="2019" name="Int. J. Syst. Evol. Microbiol.">
        <title>The Global Catalogue of Microorganisms (GCM) 10K type strain sequencing project: providing services to taxonomists for standard genome sequencing and annotation.</title>
        <authorList>
            <consortium name="The Broad Institute Genomics Platform"/>
            <consortium name="The Broad Institute Genome Sequencing Center for Infectious Disease"/>
            <person name="Wu L."/>
            <person name="Ma J."/>
        </authorList>
    </citation>
    <scope>NUCLEOTIDE SEQUENCE [LARGE SCALE GENOMIC DNA]</scope>
    <source>
        <strain evidence="10">CGMCC 4.1648</strain>
    </source>
</reference>
<dbReference type="PROSITE" id="PS50156">
    <property type="entry name" value="SSD"/>
    <property type="match status" value="1"/>
</dbReference>
<dbReference type="InterPro" id="IPR004869">
    <property type="entry name" value="MMPL_dom"/>
</dbReference>
<protein>
    <submittedName>
        <fullName evidence="9">MMPL family transporter</fullName>
    </submittedName>
</protein>